<comment type="caution">
    <text evidence="1">The sequence shown here is derived from an EMBL/GenBank/DDBJ whole genome shotgun (WGS) entry which is preliminary data.</text>
</comment>
<dbReference type="Proteomes" id="UP000288216">
    <property type="component" value="Unassembled WGS sequence"/>
</dbReference>
<organism evidence="1 2">
    <name type="scientific">Scyliorhinus torazame</name>
    <name type="common">Cloudy catshark</name>
    <name type="synonym">Catulus torazame</name>
    <dbReference type="NCBI Taxonomy" id="75743"/>
    <lineage>
        <taxon>Eukaryota</taxon>
        <taxon>Metazoa</taxon>
        <taxon>Chordata</taxon>
        <taxon>Craniata</taxon>
        <taxon>Vertebrata</taxon>
        <taxon>Chondrichthyes</taxon>
        <taxon>Elasmobranchii</taxon>
        <taxon>Galeomorphii</taxon>
        <taxon>Galeoidea</taxon>
        <taxon>Carcharhiniformes</taxon>
        <taxon>Scyliorhinidae</taxon>
        <taxon>Scyliorhinus</taxon>
    </lineage>
</organism>
<reference evidence="1 2" key="1">
    <citation type="journal article" date="2018" name="Nat. Ecol. Evol.">
        <title>Shark genomes provide insights into elasmobranch evolution and the origin of vertebrates.</title>
        <authorList>
            <person name="Hara Y"/>
            <person name="Yamaguchi K"/>
            <person name="Onimaru K"/>
            <person name="Kadota M"/>
            <person name="Koyanagi M"/>
            <person name="Keeley SD"/>
            <person name="Tatsumi K"/>
            <person name="Tanaka K"/>
            <person name="Motone F"/>
            <person name="Kageyama Y"/>
            <person name="Nozu R"/>
            <person name="Adachi N"/>
            <person name="Nishimura O"/>
            <person name="Nakagawa R"/>
            <person name="Tanegashima C"/>
            <person name="Kiyatake I"/>
            <person name="Matsumoto R"/>
            <person name="Murakumo K"/>
            <person name="Nishida K"/>
            <person name="Terakita A"/>
            <person name="Kuratani S"/>
            <person name="Sato K"/>
            <person name="Hyodo S Kuraku.S."/>
        </authorList>
    </citation>
    <scope>NUCLEOTIDE SEQUENCE [LARGE SCALE GENOMIC DNA]</scope>
</reference>
<evidence type="ECO:0000313" key="2">
    <source>
        <dbReference type="Proteomes" id="UP000288216"/>
    </source>
</evidence>
<dbReference type="EMBL" id="BFAA01003816">
    <property type="protein sequence ID" value="GCB61695.1"/>
    <property type="molecule type" value="Genomic_DNA"/>
</dbReference>
<accession>A0A401NLE0</accession>
<proteinExistence type="predicted"/>
<gene>
    <name evidence="1" type="ORF">scyTo_0009386</name>
</gene>
<dbReference type="AlphaFoldDB" id="A0A401NLE0"/>
<name>A0A401NLE0_SCYTO</name>
<evidence type="ECO:0000313" key="1">
    <source>
        <dbReference type="EMBL" id="GCB61695.1"/>
    </source>
</evidence>
<protein>
    <submittedName>
        <fullName evidence="1">Uncharacterized protein</fullName>
    </submittedName>
</protein>
<sequence length="78" mass="8815">MVYIVLLQLFTTPPGHLQLQADKAQMEQVIFSPELWAVAEAGRLTLIADARTVIPLTQVSSVLCAQNLFLRMKWIYTL</sequence>
<keyword evidence="2" id="KW-1185">Reference proteome</keyword>